<name>Q24M35_9BACT</name>
<evidence type="ECO:0000256" key="11">
    <source>
        <dbReference type="ARBA" id="ARBA00049229"/>
    </source>
</evidence>
<evidence type="ECO:0000256" key="8">
    <source>
        <dbReference type="ARBA" id="ARBA00022898"/>
    </source>
</evidence>
<evidence type="ECO:0000256" key="12">
    <source>
        <dbReference type="RuleBase" id="RU364094"/>
    </source>
</evidence>
<comment type="pathway">
    <text evidence="4 12">Amino-acid biosynthesis; L-leucine biosynthesis; L-leucine from 3-methyl-2-oxobutanoate: step 4/4.</text>
</comment>
<dbReference type="Gene3D" id="3.30.470.10">
    <property type="match status" value="1"/>
</dbReference>
<dbReference type="GO" id="GO:0052655">
    <property type="term" value="F:L-valine-2-oxoglutarate transaminase activity"/>
    <property type="evidence" value="ECO:0007669"/>
    <property type="project" value="RHEA"/>
</dbReference>
<dbReference type="FunFam" id="3.30.470.10:FF:000010">
    <property type="entry name" value="Branched-chain-amino-acid aminotransferase-like protein 1"/>
    <property type="match status" value="1"/>
</dbReference>
<evidence type="ECO:0000256" key="3">
    <source>
        <dbReference type="ARBA" id="ARBA00004931"/>
    </source>
</evidence>
<dbReference type="AlphaFoldDB" id="Q24M35"/>
<comment type="similarity">
    <text evidence="5 12">Belongs to the class-IV pyridoxal-phosphate-dependent aminotransferase family.</text>
</comment>
<dbReference type="GO" id="GO:0009097">
    <property type="term" value="P:isoleucine biosynthetic process"/>
    <property type="evidence" value="ECO:0007669"/>
    <property type="project" value="UniProtKB-UniPathway"/>
</dbReference>
<comment type="pathway">
    <text evidence="3 12">Amino-acid biosynthesis; L-valine biosynthesis; L-valine from pyruvate: step 4/4.</text>
</comment>
<evidence type="ECO:0000313" key="13">
    <source>
        <dbReference type="EMBL" id="AAW84312.1"/>
    </source>
</evidence>
<comment type="catalytic activity">
    <reaction evidence="11 12">
        <text>L-leucine + 2-oxoglutarate = 4-methyl-2-oxopentanoate + L-glutamate</text>
        <dbReference type="Rhea" id="RHEA:18321"/>
        <dbReference type="ChEBI" id="CHEBI:16810"/>
        <dbReference type="ChEBI" id="CHEBI:17865"/>
        <dbReference type="ChEBI" id="CHEBI:29985"/>
        <dbReference type="ChEBI" id="CHEBI:57427"/>
        <dbReference type="EC" id="2.6.1.42"/>
    </reaction>
</comment>
<dbReference type="InterPro" id="IPR043132">
    <property type="entry name" value="BCAT-like_C"/>
</dbReference>
<gene>
    <name evidence="12" type="primary">ilvE</name>
</gene>
<dbReference type="GO" id="GO:0009098">
    <property type="term" value="P:L-leucine biosynthetic process"/>
    <property type="evidence" value="ECO:0007669"/>
    <property type="project" value="UniProtKB-UniPathway"/>
</dbReference>
<dbReference type="InterPro" id="IPR001544">
    <property type="entry name" value="Aminotrans_IV"/>
</dbReference>
<dbReference type="InterPro" id="IPR050571">
    <property type="entry name" value="Class-IV_PLP-Dep_Aminotrnsfr"/>
</dbReference>
<dbReference type="UniPathway" id="UPA00047">
    <property type="reaction ID" value="UER00058"/>
</dbReference>
<evidence type="ECO:0000256" key="10">
    <source>
        <dbReference type="ARBA" id="ARBA00048798"/>
    </source>
</evidence>
<dbReference type="UniPathway" id="UPA00049">
    <property type="reaction ID" value="UER00062"/>
</dbReference>
<evidence type="ECO:0000256" key="5">
    <source>
        <dbReference type="ARBA" id="ARBA00009320"/>
    </source>
</evidence>
<organism evidence="13">
    <name type="scientific">uncultured Poribacteria bacterium 64K2</name>
    <dbReference type="NCBI Taxonomy" id="309182"/>
    <lineage>
        <taxon>Bacteria</taxon>
        <taxon>Candidatus Poribacteria</taxon>
        <taxon>environmental samples</taxon>
    </lineage>
</organism>
<evidence type="ECO:0000256" key="6">
    <source>
        <dbReference type="ARBA" id="ARBA00022576"/>
    </source>
</evidence>
<evidence type="ECO:0000256" key="4">
    <source>
        <dbReference type="ARBA" id="ARBA00005072"/>
    </source>
</evidence>
<dbReference type="InterPro" id="IPR005785">
    <property type="entry name" value="B_amino_transI"/>
</dbReference>
<accession>Q24M35</accession>
<comment type="cofactor">
    <cofactor evidence="1 12">
        <name>pyridoxal 5'-phosphate</name>
        <dbReference type="ChEBI" id="CHEBI:597326"/>
    </cofactor>
</comment>
<evidence type="ECO:0000256" key="7">
    <source>
        <dbReference type="ARBA" id="ARBA00022679"/>
    </source>
</evidence>
<dbReference type="PANTHER" id="PTHR42743:SF11">
    <property type="entry name" value="AMINODEOXYCHORISMATE LYASE"/>
    <property type="match status" value="1"/>
</dbReference>
<reference evidence="13" key="1">
    <citation type="journal article" date="2006" name="Environ. Microbiol.">
        <title>Analysis of the first genome fragment from the marine sponge-associated, novel candidate phylum Poribacteria by environmental genomics.</title>
        <authorList>
            <person name="Fieseler L."/>
            <person name="Quaiser A."/>
            <person name="Schleper C."/>
            <person name="Hentschel U."/>
        </authorList>
    </citation>
    <scope>NUCLEOTIDE SEQUENCE</scope>
</reference>
<evidence type="ECO:0000256" key="9">
    <source>
        <dbReference type="ARBA" id="ARBA00048212"/>
    </source>
</evidence>
<dbReference type="PANTHER" id="PTHR42743">
    <property type="entry name" value="AMINO-ACID AMINOTRANSFERASE"/>
    <property type="match status" value="1"/>
</dbReference>
<dbReference type="EC" id="2.6.1.42" evidence="12"/>
<comment type="function">
    <text evidence="12">Acts on leucine, isoleucine and valine.</text>
</comment>
<dbReference type="GO" id="GO:0052654">
    <property type="term" value="F:L-leucine-2-oxoglutarate transaminase activity"/>
    <property type="evidence" value="ECO:0007669"/>
    <property type="project" value="RHEA"/>
</dbReference>
<dbReference type="InterPro" id="IPR036038">
    <property type="entry name" value="Aminotransferase-like"/>
</dbReference>
<dbReference type="Gene3D" id="3.20.10.10">
    <property type="entry name" value="D-amino Acid Aminotransferase, subunit A, domain 2"/>
    <property type="match status" value="1"/>
</dbReference>
<evidence type="ECO:0000256" key="2">
    <source>
        <dbReference type="ARBA" id="ARBA00004824"/>
    </source>
</evidence>
<proteinExistence type="inferred from homology"/>
<dbReference type="GO" id="GO:0052656">
    <property type="term" value="F:L-isoleucine-2-oxoglutarate transaminase activity"/>
    <property type="evidence" value="ECO:0007669"/>
    <property type="project" value="RHEA"/>
</dbReference>
<keyword evidence="7 12" id="KW-0808">Transferase</keyword>
<keyword evidence="8 12" id="KW-0663">Pyridoxal phosphate</keyword>
<dbReference type="UniPathway" id="UPA00048">
    <property type="reaction ID" value="UER00073"/>
</dbReference>
<keyword evidence="12" id="KW-0028">Amino-acid biosynthesis</keyword>
<protein>
    <recommendedName>
        <fullName evidence="12">Branched-chain-amino-acid aminotransferase</fullName>
        <shortName evidence="12">BCAT</shortName>
        <ecNumber evidence="12">2.6.1.42</ecNumber>
    </recommendedName>
</protein>
<comment type="catalytic activity">
    <reaction evidence="10 12">
        <text>L-isoleucine + 2-oxoglutarate = (S)-3-methyl-2-oxopentanoate + L-glutamate</text>
        <dbReference type="Rhea" id="RHEA:24801"/>
        <dbReference type="ChEBI" id="CHEBI:16810"/>
        <dbReference type="ChEBI" id="CHEBI:29985"/>
        <dbReference type="ChEBI" id="CHEBI:35146"/>
        <dbReference type="ChEBI" id="CHEBI:58045"/>
        <dbReference type="EC" id="2.6.1.42"/>
    </reaction>
</comment>
<dbReference type="EMBL" id="AY713479">
    <property type="protein sequence ID" value="AAW84312.1"/>
    <property type="molecule type" value="Genomic_DNA"/>
</dbReference>
<keyword evidence="12" id="KW-0100">Branched-chain amino acid biosynthesis</keyword>
<sequence>MEPKLPDSRNENILIHVNGELLPREDAKISVFDSLVQGGDGVWEGLRVYNGKIFALDPHLDRLMDSAHAMAFANIPTRDEVKKAIFETLDANGMRDGVHIRLTLSRGKKVTSSMDARVNQYGTTLIVIAEWKPPIYASSGVRLITSAIRRNPPQCVDSKIHHNNLINNILAKIEANVAGVDDAIMLDIHGYVSETNATNMFLVKRGEVLTPHADSCLPGITRGTVIQIARDAGVPLTERNVSLTEVYTADEVFTTGTVGELSPVLEVDGRKIGSEGIRPVTNRLQELYAELTASQGEPLP</sequence>
<dbReference type="Pfam" id="PF01063">
    <property type="entry name" value="Aminotran_4"/>
    <property type="match status" value="1"/>
</dbReference>
<dbReference type="FunFam" id="3.20.10.10:FF:000002">
    <property type="entry name" value="D-alanine aminotransferase"/>
    <property type="match status" value="1"/>
</dbReference>
<dbReference type="SUPFAM" id="SSF56752">
    <property type="entry name" value="D-aminoacid aminotransferase-like PLP-dependent enzymes"/>
    <property type="match status" value="1"/>
</dbReference>
<evidence type="ECO:0000256" key="1">
    <source>
        <dbReference type="ARBA" id="ARBA00001933"/>
    </source>
</evidence>
<comment type="pathway">
    <text evidence="2 12">Amino-acid biosynthesis; L-isoleucine biosynthesis; L-isoleucine from 2-oxobutanoate: step 4/4.</text>
</comment>
<dbReference type="GO" id="GO:0009099">
    <property type="term" value="P:L-valine biosynthetic process"/>
    <property type="evidence" value="ECO:0007669"/>
    <property type="project" value="UniProtKB-UniPathway"/>
</dbReference>
<dbReference type="NCBIfam" id="TIGR01122">
    <property type="entry name" value="ilvE_I"/>
    <property type="match status" value="1"/>
</dbReference>
<keyword evidence="6 12" id="KW-0032">Aminotransferase</keyword>
<dbReference type="InterPro" id="IPR043131">
    <property type="entry name" value="BCAT-like_N"/>
</dbReference>
<comment type="catalytic activity">
    <reaction evidence="9 12">
        <text>L-valine + 2-oxoglutarate = 3-methyl-2-oxobutanoate + L-glutamate</text>
        <dbReference type="Rhea" id="RHEA:24813"/>
        <dbReference type="ChEBI" id="CHEBI:11851"/>
        <dbReference type="ChEBI" id="CHEBI:16810"/>
        <dbReference type="ChEBI" id="CHEBI:29985"/>
        <dbReference type="ChEBI" id="CHEBI:57762"/>
        <dbReference type="EC" id="2.6.1.42"/>
    </reaction>
</comment>